<keyword evidence="1" id="KW-1133">Transmembrane helix</keyword>
<reference evidence="2 3" key="1">
    <citation type="journal article" date="2016" name="Int. J. Syst. Evol. Microbiol.">
        <title>Paraphotobacterium marinum gen. nov., sp. nov., a member of the family Vibrionaceae, isolated from surface seawater.</title>
        <authorList>
            <person name="Huang Z."/>
            <person name="Dong C."/>
            <person name="Shao Z."/>
        </authorList>
    </citation>
    <scope>NUCLEOTIDE SEQUENCE [LARGE SCALE GENOMIC DNA]</scope>
    <source>
        <strain evidence="2 3">NSCS20N07D</strain>
    </source>
</reference>
<evidence type="ECO:0000313" key="2">
    <source>
        <dbReference type="EMBL" id="ASK78814.1"/>
    </source>
</evidence>
<keyword evidence="3" id="KW-1185">Reference proteome</keyword>
<sequence>MKFKDLSNTKNKEIEYNRASITLRFTLIALILILSCYYLWVLYKAVTPNVSTAYKAYYIKTQTLFWQPNKPNLSLNIPSFLDVTKKSPYLSRKGWDKNADNGYRQLNSSGGLYFTLPFILKKNIKVTLTLASPLTSPVHFSMNKWKGVFTPQKRANIVEAEIPIVAFKANHALQFLQFNTSTPLLLKNVKISFTTLNAISHKKSIPLIQTSS</sequence>
<dbReference type="AlphaFoldDB" id="A0A220VEJ8"/>
<keyword evidence="1" id="KW-0472">Membrane</keyword>
<protein>
    <submittedName>
        <fullName evidence="2">Riboflavin synthase subunit alpha</fullName>
    </submittedName>
</protein>
<dbReference type="Proteomes" id="UP000242175">
    <property type="component" value="Chromosome large"/>
</dbReference>
<dbReference type="RefSeq" id="WP_089073722.1">
    <property type="nucleotide sequence ID" value="NZ_CBCSAM010000001.1"/>
</dbReference>
<dbReference type="KEGG" id="pmai:CF386_07310"/>
<dbReference type="OrthoDB" id="5864701at2"/>
<evidence type="ECO:0000256" key="1">
    <source>
        <dbReference type="SAM" id="Phobius"/>
    </source>
</evidence>
<gene>
    <name evidence="2" type="ORF">CF386_07310</name>
</gene>
<accession>A0A220VEJ8</accession>
<organism evidence="2 3">
    <name type="scientific">Paraphotobacterium marinum</name>
    <dbReference type="NCBI Taxonomy" id="1755811"/>
    <lineage>
        <taxon>Bacteria</taxon>
        <taxon>Pseudomonadati</taxon>
        <taxon>Pseudomonadota</taxon>
        <taxon>Gammaproteobacteria</taxon>
        <taxon>Vibrionales</taxon>
        <taxon>Vibrionaceae</taxon>
        <taxon>Paraphotobacterium</taxon>
    </lineage>
</organism>
<keyword evidence="1" id="KW-0812">Transmembrane</keyword>
<proteinExistence type="predicted"/>
<evidence type="ECO:0000313" key="3">
    <source>
        <dbReference type="Proteomes" id="UP000242175"/>
    </source>
</evidence>
<dbReference type="EMBL" id="CP022355">
    <property type="protein sequence ID" value="ASK78814.1"/>
    <property type="molecule type" value="Genomic_DNA"/>
</dbReference>
<name>A0A220VEJ8_9GAMM</name>
<feature type="transmembrane region" description="Helical" evidence="1">
    <location>
        <begin position="21"/>
        <end position="43"/>
    </location>
</feature>